<dbReference type="STRING" id="49012.A0A0F7S7Q2"/>
<evidence type="ECO:0000313" key="3">
    <source>
        <dbReference type="Proteomes" id="UP000242770"/>
    </source>
</evidence>
<evidence type="ECO:0000256" key="1">
    <source>
        <dbReference type="SAM" id="MobiDB-lite"/>
    </source>
</evidence>
<dbReference type="InterPro" id="IPR004242">
    <property type="entry name" value="Transposase_21"/>
</dbReference>
<feature type="region of interest" description="Disordered" evidence="1">
    <location>
        <begin position="80"/>
        <end position="114"/>
    </location>
</feature>
<sequence length="658" mass="74323">MPGTWHCHCAHCTSLGGEQGLEVKAATFRAHKKRYGQAQASSLTSAAPQPVRKRQRLAEPSPADLLDDLLAKRSLLSIPRVQSNENDETSPQLPAFESDETQEETTDDTLDADEEVGLDEVTGIAGRIFGRDQSSTGSFMLSARQQNVDSWVWKMHVFVIFLMAYTTLASEEASLILSFVFAILGPLMQADTLNNMQSEVDGSPARRKLVTPTAVAKSLNLQERFNMFLLCVSGRCRRLNIWDGDLPASGNLKCWHCLAYTIVNRRFCIVYTQRTVEMIIASILQDEKLEWSLEEEYARGLNPEHNGSDWYDSVRIGKAWRDDCTRVSCKTPCTDHKPYVEESAFNLKVTLSVDWFRPFKGTYSSHYSIGTILMCVDNLPARFGTLDRKCRGIHLVSLLPGLAETPKKVVEQCLGLIIDEIHKLDERGALNKTASHPEGRTVRVRLNMVVADSPARAKMVGFSGNWHSDNICYYCSKHTDQFGMQEMWEDAPLESQAGPSSSQSMAAVRTSVFDRLPYFDRQLHSPPDPMHAWVTLCRCLLPFVMLELWIDSLIRGSTETLDFQPANITRKRELKQGHKSVKDIFELGMVLCCIMDMLDGNFGEDDDSFFQDTLLDFIKSRSEDEEPPPPPRLKKKEMESETYLLLLEHLNGDRDNKS</sequence>
<dbReference type="Proteomes" id="UP000242770">
    <property type="component" value="Unassembled WGS sequence"/>
</dbReference>
<feature type="region of interest" description="Disordered" evidence="1">
    <location>
        <begin position="35"/>
        <end position="63"/>
    </location>
</feature>
<feature type="compositionally biased region" description="Polar residues" evidence="1">
    <location>
        <begin position="80"/>
        <end position="92"/>
    </location>
</feature>
<proteinExistence type="predicted"/>
<evidence type="ECO:0000313" key="2">
    <source>
        <dbReference type="EMBL" id="CDW97384.1"/>
    </source>
</evidence>
<dbReference type="EMBL" id="CCFA01001624">
    <property type="protein sequence ID" value="CDW97384.1"/>
    <property type="molecule type" value="Genomic_DNA"/>
</dbReference>
<keyword evidence="3" id="KW-1185">Reference proteome</keyword>
<protein>
    <submittedName>
        <fullName evidence="2">Uncharacterized protein</fullName>
    </submittedName>
</protein>
<accession>A0A0F7S7Q2</accession>
<reference evidence="3" key="1">
    <citation type="submission" date="2014-06" db="EMBL/GenBank/DDBJ databases">
        <authorList>
            <person name="Berkman P.J."/>
        </authorList>
    </citation>
    <scope>NUCLEOTIDE SEQUENCE [LARGE SCALE GENOMIC DNA]</scope>
</reference>
<feature type="compositionally biased region" description="Acidic residues" evidence="1">
    <location>
        <begin position="97"/>
        <end position="114"/>
    </location>
</feature>
<organism evidence="2 3">
    <name type="scientific">Sporisorium scitamineum</name>
    <dbReference type="NCBI Taxonomy" id="49012"/>
    <lineage>
        <taxon>Eukaryota</taxon>
        <taxon>Fungi</taxon>
        <taxon>Dikarya</taxon>
        <taxon>Basidiomycota</taxon>
        <taxon>Ustilaginomycotina</taxon>
        <taxon>Ustilaginomycetes</taxon>
        <taxon>Ustilaginales</taxon>
        <taxon>Ustilaginaceae</taxon>
        <taxon>Sporisorium</taxon>
    </lineage>
</organism>
<gene>
    <name evidence="2" type="primary">SSCI30020.1</name>
</gene>
<name>A0A0F7S7Q2_9BASI</name>
<dbReference type="Pfam" id="PF02992">
    <property type="entry name" value="Transposase_21"/>
    <property type="match status" value="1"/>
</dbReference>
<feature type="region of interest" description="Disordered" evidence="1">
    <location>
        <begin position="619"/>
        <end position="638"/>
    </location>
</feature>
<feature type="compositionally biased region" description="Polar residues" evidence="1">
    <location>
        <begin position="38"/>
        <end position="47"/>
    </location>
</feature>
<dbReference type="AlphaFoldDB" id="A0A0F7S7Q2"/>